<comment type="caution">
    <text evidence="3">The sequence shown here is derived from an EMBL/GenBank/DDBJ whole genome shotgun (WGS) entry which is preliminary data.</text>
</comment>
<sequence length="488" mass="56741">MAYKKKKTREDYQKEVQALTDKMETQLASHFVSQESIKEHLDFMSRFHRYSTRNMLLIEEQFQGARAVGSYAYWEKQGVQVQKGEKGIKIFVPSPVTFIKRETEWVAWKDATKTEQKRAKEGSLPTRKAMYYKIGHVFEYTQTDAREKGLEVSELFASYHRNGSLREAESFRRALNEIAETQDVKILEQPLSELGTAKGCFYPELNAIALNPRNSDIENVTVLIHELAHANLHNLERNEERGIELNPHEKEFQAEMVAYTVAAHFGFPTDEFSLSYLANWTQGRDLRDKENLLHEVHQTSGHFIREIHSSLEQEQILEREASPLKMIEYIEQSAQITEHGLPLAERLERIIQHSPEDVGAYLTSIAKQDTQQDLSSFDEPMMLVHGATDFFEPFAKANDRDFDEHETVAYTLVMPGEEPISQHFRILDDAMGPYHHILNTEVVSKETEQVLEKAWYDEMISTEDRDLEKVRQIVTRHFNVPEQDFRSR</sequence>
<dbReference type="InterPro" id="IPR013610">
    <property type="entry name" value="ArdC_N"/>
</dbReference>
<keyword evidence="4" id="KW-1185">Reference proteome</keyword>
<dbReference type="RefSeq" id="WP_336449661.1">
    <property type="nucleotide sequence ID" value="NZ_JBAWKY010000006.1"/>
</dbReference>
<evidence type="ECO:0000313" key="3">
    <source>
        <dbReference type="EMBL" id="MEI4463804.1"/>
    </source>
</evidence>
<feature type="domain" description="N-terminal" evidence="2">
    <location>
        <begin position="19"/>
        <end position="138"/>
    </location>
</feature>
<evidence type="ECO:0000313" key="4">
    <source>
        <dbReference type="Proteomes" id="UP001387110"/>
    </source>
</evidence>
<proteinExistence type="predicted"/>
<reference evidence="3 4" key="1">
    <citation type="submission" date="2023-12" db="EMBL/GenBank/DDBJ databases">
        <authorList>
            <person name="Easwaran N."/>
            <person name="Lazarus H.P.S."/>
        </authorList>
    </citation>
    <scope>NUCLEOTIDE SEQUENCE [LARGE SCALE GENOMIC DNA]</scope>
    <source>
        <strain evidence="3 4">VIT-2023</strain>
    </source>
</reference>
<evidence type="ECO:0000259" key="1">
    <source>
        <dbReference type="Pfam" id="PF06114"/>
    </source>
</evidence>
<gene>
    <name evidence="3" type="ORF">SZL87_15370</name>
</gene>
<feature type="domain" description="IrrE N-terminal-like" evidence="1">
    <location>
        <begin position="179"/>
        <end position="283"/>
    </location>
</feature>
<dbReference type="InterPro" id="IPR010359">
    <property type="entry name" value="IrrE_HExxH"/>
</dbReference>
<protein>
    <submittedName>
        <fullName evidence="3">ImmA/IrrE family metallo-endopeptidase</fullName>
    </submittedName>
</protein>
<dbReference type="Proteomes" id="UP001387110">
    <property type="component" value="Unassembled WGS sequence"/>
</dbReference>
<accession>A0ABU8ELI3</accession>
<dbReference type="Pfam" id="PF06114">
    <property type="entry name" value="Peptidase_M78"/>
    <property type="match status" value="1"/>
</dbReference>
<name>A0ABU8ELI3_9BACL</name>
<evidence type="ECO:0000259" key="2">
    <source>
        <dbReference type="Pfam" id="PF08401"/>
    </source>
</evidence>
<organism evidence="3 4">
    <name type="scientific">Exiguobacterium indicum</name>
    <dbReference type="NCBI Taxonomy" id="296995"/>
    <lineage>
        <taxon>Bacteria</taxon>
        <taxon>Bacillati</taxon>
        <taxon>Bacillota</taxon>
        <taxon>Bacilli</taxon>
        <taxon>Bacillales</taxon>
        <taxon>Bacillales Family XII. Incertae Sedis</taxon>
        <taxon>Exiguobacterium</taxon>
    </lineage>
</organism>
<dbReference type="EMBL" id="JBAWKY010000006">
    <property type="protein sequence ID" value="MEI4463804.1"/>
    <property type="molecule type" value="Genomic_DNA"/>
</dbReference>
<dbReference type="Pfam" id="PF08401">
    <property type="entry name" value="ArdcN"/>
    <property type="match status" value="1"/>
</dbReference>